<gene>
    <name evidence="1" type="ORF">IWX46DRAFT_642914</name>
</gene>
<comment type="caution">
    <text evidence="1">The sequence shown here is derived from an EMBL/GenBank/DDBJ whole genome shotgun (WGS) entry which is preliminary data.</text>
</comment>
<protein>
    <recommendedName>
        <fullName evidence="3">Metallo-beta-lactamase domain-containing protein</fullName>
    </recommendedName>
</protein>
<accession>A0ABR1LV84</accession>
<dbReference type="InterPro" id="IPR036866">
    <property type="entry name" value="RibonucZ/Hydroxyglut_hydro"/>
</dbReference>
<evidence type="ECO:0000313" key="1">
    <source>
        <dbReference type="EMBL" id="KAK7539094.1"/>
    </source>
</evidence>
<dbReference type="Gene3D" id="3.60.15.10">
    <property type="entry name" value="Ribonuclease Z/Hydroxyacylglutathione hydrolase-like"/>
    <property type="match status" value="1"/>
</dbReference>
<dbReference type="EMBL" id="JBBPDW010000029">
    <property type="protein sequence ID" value="KAK7539094.1"/>
    <property type="molecule type" value="Genomic_DNA"/>
</dbReference>
<name>A0ABR1LV84_9PEZI</name>
<evidence type="ECO:0008006" key="3">
    <source>
        <dbReference type="Google" id="ProtNLM"/>
    </source>
</evidence>
<reference evidence="1 2" key="1">
    <citation type="submission" date="2024-04" db="EMBL/GenBank/DDBJ databases">
        <title>Phyllosticta paracitricarpa is synonymous to the EU quarantine fungus P. citricarpa based on phylogenomic analyses.</title>
        <authorList>
            <consortium name="Lawrence Berkeley National Laboratory"/>
            <person name="Van Ingen-Buijs V.A."/>
            <person name="Van Westerhoven A.C."/>
            <person name="Haridas S."/>
            <person name="Skiadas P."/>
            <person name="Martin F."/>
            <person name="Groenewald J.Z."/>
            <person name="Crous P.W."/>
            <person name="Seidl M.F."/>
        </authorList>
    </citation>
    <scope>NUCLEOTIDE SEQUENCE [LARGE SCALE GENOMIC DNA]</scope>
    <source>
        <strain evidence="1 2">CBS 122670</strain>
    </source>
</reference>
<proteinExistence type="predicted"/>
<keyword evidence="2" id="KW-1185">Reference proteome</keyword>
<organism evidence="1 2">
    <name type="scientific">Phyllosticta citricarpa</name>
    <dbReference type="NCBI Taxonomy" id="55181"/>
    <lineage>
        <taxon>Eukaryota</taxon>
        <taxon>Fungi</taxon>
        <taxon>Dikarya</taxon>
        <taxon>Ascomycota</taxon>
        <taxon>Pezizomycotina</taxon>
        <taxon>Dothideomycetes</taxon>
        <taxon>Dothideomycetes incertae sedis</taxon>
        <taxon>Botryosphaeriales</taxon>
        <taxon>Phyllostictaceae</taxon>
        <taxon>Phyllosticta</taxon>
    </lineage>
</organism>
<dbReference type="Proteomes" id="UP001365128">
    <property type="component" value="Unassembled WGS sequence"/>
</dbReference>
<evidence type="ECO:0000313" key="2">
    <source>
        <dbReference type="Proteomes" id="UP001365128"/>
    </source>
</evidence>
<sequence>MRVIGIGQADTHDCLVLRHRGEANTRELRQTWIASVRKIQDLKPDVIVPGHEKVGEATGPWHLANTIRYIENFQKCVDQGFKGPRELGQAML</sequence>
<dbReference type="SUPFAM" id="SSF56281">
    <property type="entry name" value="Metallo-hydrolase/oxidoreductase"/>
    <property type="match status" value="1"/>
</dbReference>